<dbReference type="GeneID" id="24845218"/>
<dbReference type="HOGENOM" id="CLU_996077_0_0_2"/>
<dbReference type="EMBL" id="CP009528">
    <property type="protein sequence ID" value="AKB54955.1"/>
    <property type="molecule type" value="Genomic_DNA"/>
</dbReference>
<protein>
    <submittedName>
        <fullName evidence="1">Uncharacterized protein</fullName>
    </submittedName>
</protein>
<keyword evidence="2" id="KW-1185">Reference proteome</keyword>
<name>A0A0E3QWB3_METBA</name>
<accession>A0A0E3QWB3</accession>
<dbReference type="AlphaFoldDB" id="A0A0E3QWB3"/>
<dbReference type="KEGG" id="mby:MSBRM_1957"/>
<dbReference type="Proteomes" id="UP000033033">
    <property type="component" value="Chromosome"/>
</dbReference>
<dbReference type="PATRIC" id="fig|1434108.4.peg.2490"/>
<evidence type="ECO:0000313" key="2">
    <source>
        <dbReference type="Proteomes" id="UP000033033"/>
    </source>
</evidence>
<evidence type="ECO:0000313" key="1">
    <source>
        <dbReference type="EMBL" id="AKB54955.1"/>
    </source>
</evidence>
<sequence length="279" mass="32109">MEEIHDLFDIAEKNSTNLKNIINNLDGIYKQNYTIISDLVKDKWAISINMDIDKFNNFLIEGKYKNRYEKLKDDLERLPNGVGENISTKEVLRRELKKHYSKRIIFDSSFKDGKKFKYGALNIGGPGIHKYGDICLVIAKSFVNNDASVAFIKGDSLSYVNESKVDVEKLTTDSSNKNLVHILAAIKHCTCTCEIDPIMLPSIVCCEHSYIEAITKNDIEPQHIHKVRIRKTKVEEYYGYLYEKYANGLSDIEKLRDLQEFLRMNDLIKDKGIELEVVG</sequence>
<reference evidence="1 2" key="1">
    <citation type="submission" date="2014-07" db="EMBL/GenBank/DDBJ databases">
        <title>Methanogenic archaea and the global carbon cycle.</title>
        <authorList>
            <person name="Henriksen J.R."/>
            <person name="Luke J."/>
            <person name="Reinhart S."/>
            <person name="Benedict M.N."/>
            <person name="Youngblut N.D."/>
            <person name="Metcalf M.E."/>
            <person name="Whitaker R.J."/>
            <person name="Metcalf W.W."/>
        </authorList>
    </citation>
    <scope>NUCLEOTIDE SEQUENCE [LARGE SCALE GENOMIC DNA]</scope>
    <source>
        <strain evidence="1 2">MS</strain>
    </source>
</reference>
<organism evidence="1 2">
    <name type="scientific">Methanosarcina barkeri MS</name>
    <dbReference type="NCBI Taxonomy" id="1434108"/>
    <lineage>
        <taxon>Archaea</taxon>
        <taxon>Methanobacteriati</taxon>
        <taxon>Methanobacteriota</taxon>
        <taxon>Stenosarchaea group</taxon>
        <taxon>Methanomicrobia</taxon>
        <taxon>Methanosarcinales</taxon>
        <taxon>Methanosarcinaceae</taxon>
        <taxon>Methanosarcina</taxon>
    </lineage>
</organism>
<gene>
    <name evidence="1" type="ORF">MSBRM_1957</name>
</gene>
<proteinExistence type="predicted"/>
<dbReference type="RefSeq" id="WP_048155622.1">
    <property type="nucleotide sequence ID" value="NZ_CP009528.1"/>
</dbReference>